<dbReference type="PANTHER" id="PTHR43649:SF30">
    <property type="entry name" value="ABC TRANSPORTER SUBSTRATE-BINDING PROTEIN"/>
    <property type="match status" value="1"/>
</dbReference>
<proteinExistence type="predicted"/>
<feature type="chain" id="PRO_5038594643" evidence="1">
    <location>
        <begin position="34"/>
        <end position="457"/>
    </location>
</feature>
<evidence type="ECO:0000256" key="1">
    <source>
        <dbReference type="SAM" id="SignalP"/>
    </source>
</evidence>
<dbReference type="InterPro" id="IPR006059">
    <property type="entry name" value="SBP"/>
</dbReference>
<dbReference type="PANTHER" id="PTHR43649">
    <property type="entry name" value="ARABINOSE-BINDING PROTEIN-RELATED"/>
    <property type="match status" value="1"/>
</dbReference>
<dbReference type="EMBL" id="CP002810">
    <property type="protein sequence ID" value="AEG43055.1"/>
    <property type="molecule type" value="Genomic_DNA"/>
</dbReference>
<dbReference type="PROSITE" id="PS51257">
    <property type="entry name" value="PROKAR_LIPOPROTEIN"/>
    <property type="match status" value="1"/>
</dbReference>
<organism evidence="3">
    <name type="scientific">Isoptericola variabilis (strain 225)</name>
    <dbReference type="NCBI Taxonomy" id="743718"/>
    <lineage>
        <taxon>Bacteria</taxon>
        <taxon>Bacillati</taxon>
        <taxon>Actinomycetota</taxon>
        <taxon>Actinomycetes</taxon>
        <taxon>Micrococcales</taxon>
        <taxon>Promicromonosporaceae</taxon>
        <taxon>Isoptericola</taxon>
    </lineage>
</organism>
<evidence type="ECO:0000313" key="2">
    <source>
        <dbReference type="EMBL" id="AEG43055.1"/>
    </source>
</evidence>
<keyword evidence="3" id="KW-1185">Reference proteome</keyword>
<dbReference type="Proteomes" id="UP000009236">
    <property type="component" value="Chromosome"/>
</dbReference>
<protein>
    <submittedName>
        <fullName evidence="2">Extracellular solute-binding protein family 1</fullName>
    </submittedName>
</protein>
<reference evidence="2 3" key="1">
    <citation type="submission" date="2011-05" db="EMBL/GenBank/DDBJ databases">
        <title>Complete sequence of Isoptericola variabilis 225.</title>
        <authorList>
            <consortium name="US DOE Joint Genome Institute"/>
            <person name="Lucas S."/>
            <person name="Han J."/>
            <person name="Lapidus A."/>
            <person name="Cheng J.-F."/>
            <person name="Goodwin L."/>
            <person name="Pitluck S."/>
            <person name="Peters L."/>
            <person name="Mikhailova N."/>
            <person name="Zeytun A."/>
            <person name="Han C."/>
            <person name="Tapia R."/>
            <person name="Land M."/>
            <person name="Hauser L."/>
            <person name="Kyrpides N."/>
            <person name="Ivanova N."/>
            <person name="Pagani I."/>
            <person name="Siebers A."/>
            <person name="Allgaier M."/>
            <person name="Thelen M."/>
            <person name="Hugenholtz P."/>
            <person name="Gladden J."/>
            <person name="Woyke T."/>
        </authorList>
    </citation>
    <scope>NUCLEOTIDE SEQUENCE [LARGE SCALE GENOMIC DNA]</scope>
    <source>
        <strain evidence="3">225</strain>
    </source>
</reference>
<dbReference type="InterPro" id="IPR006311">
    <property type="entry name" value="TAT_signal"/>
</dbReference>
<dbReference type="AlphaFoldDB" id="F6FSB4"/>
<dbReference type="SUPFAM" id="SSF53850">
    <property type="entry name" value="Periplasmic binding protein-like II"/>
    <property type="match status" value="1"/>
</dbReference>
<dbReference type="KEGG" id="iva:Isova_0251"/>
<evidence type="ECO:0000313" key="3">
    <source>
        <dbReference type="Proteomes" id="UP000009236"/>
    </source>
</evidence>
<gene>
    <name evidence="2" type="ordered locus">Isova_0251</name>
</gene>
<dbReference type="PROSITE" id="PS51318">
    <property type="entry name" value="TAT"/>
    <property type="match status" value="1"/>
</dbReference>
<dbReference type="Pfam" id="PF13416">
    <property type="entry name" value="SBP_bac_8"/>
    <property type="match status" value="1"/>
</dbReference>
<dbReference type="CDD" id="cd14748">
    <property type="entry name" value="PBP2_UgpB"/>
    <property type="match status" value="1"/>
</dbReference>
<dbReference type="STRING" id="743718.Isova_0251"/>
<dbReference type="RefSeq" id="WP_013837450.1">
    <property type="nucleotide sequence ID" value="NC_015588.1"/>
</dbReference>
<dbReference type="InterPro" id="IPR050490">
    <property type="entry name" value="Bact_solute-bd_prot1"/>
</dbReference>
<dbReference type="eggNOG" id="COG1653">
    <property type="taxonomic scope" value="Bacteria"/>
</dbReference>
<feature type="signal peptide" evidence="1">
    <location>
        <begin position="1"/>
        <end position="33"/>
    </location>
</feature>
<dbReference type="Gene3D" id="3.40.190.10">
    <property type="entry name" value="Periplasmic binding protein-like II"/>
    <property type="match status" value="1"/>
</dbReference>
<sequence length="457" mass="49367">MSHRPARRTSRRRPLVVASALTVAAALTATACAGPSVDAPASAGEPTTEAIDWSQLEPASEITWWSNHPGQSKAVEEELIARFEAEHPEISVDLVTAGANYDEVAQRFQAASQTDQLPDLVIASDVWWFRYHLNDQIMPLDDVFEHLDADVDDFQPALYADYEYEGQHWAAPYARSTPLFYYNKDLWQAAGLPDRGPETWAELEEWDAALAEHLPEGGSTFGLSTGPSWGAWWFENMIWGHGGQYSDGFELTLDTEEAVAGGQFLHDLFHSSGIATLSADDAMADFSSGLIASTIGSTGSLKGALDAASFEVGTAYLPDGPAGGGTPTGGTGLAIPSSKTPEEQLAAAMFLEFLTNTENTAYFSQSTGYMPVRTSAVESETMTATYAETPQFRTAVDQLADKARPQDDVRVFVPGADALLNDAIEQIVIDGTDPRTAFESIAPQIETAHAENVEPYL</sequence>
<keyword evidence="1" id="KW-0732">Signal</keyword>
<dbReference type="HOGENOM" id="CLU_031285_3_1_11"/>
<name>F6FSB4_ISOV2</name>
<accession>F6FSB4</accession>